<evidence type="ECO:0000313" key="4">
    <source>
        <dbReference type="Proteomes" id="UP000738359"/>
    </source>
</evidence>
<organism evidence="3 4">
    <name type="scientific">Mortierella alpina</name>
    <name type="common">Oleaginous fungus</name>
    <name type="synonym">Mortierella renispora</name>
    <dbReference type="NCBI Taxonomy" id="64518"/>
    <lineage>
        <taxon>Eukaryota</taxon>
        <taxon>Fungi</taxon>
        <taxon>Fungi incertae sedis</taxon>
        <taxon>Mucoromycota</taxon>
        <taxon>Mortierellomycotina</taxon>
        <taxon>Mortierellomycetes</taxon>
        <taxon>Mortierellales</taxon>
        <taxon>Mortierellaceae</taxon>
        <taxon>Mortierella</taxon>
    </lineage>
</organism>
<reference evidence="3" key="1">
    <citation type="journal article" date="2020" name="Fungal Divers.">
        <title>Resolving the Mortierellaceae phylogeny through synthesis of multi-gene phylogenetics and phylogenomics.</title>
        <authorList>
            <person name="Vandepol N."/>
            <person name="Liber J."/>
            <person name="Desiro A."/>
            <person name="Na H."/>
            <person name="Kennedy M."/>
            <person name="Barry K."/>
            <person name="Grigoriev I.V."/>
            <person name="Miller A.N."/>
            <person name="O'Donnell K."/>
            <person name="Stajich J.E."/>
            <person name="Bonito G."/>
        </authorList>
    </citation>
    <scope>NUCLEOTIDE SEQUENCE</scope>
    <source>
        <strain evidence="3">CK1249</strain>
    </source>
</reference>
<feature type="region of interest" description="Disordered" evidence="2">
    <location>
        <begin position="693"/>
        <end position="781"/>
    </location>
</feature>
<name>A0A9P6JF67_MORAP</name>
<dbReference type="OrthoDB" id="2439563at2759"/>
<sequence>MNILRLEHSIDDNTTLADLSSDILGGTDQRKKMQRRPGAGPKLRNIEYFLDELVHFEKRWEALLSETTSRPSAAPQEKPKAKKEDIRTVALPLHQILQPSLTSDHYDTIKNIFDETQSQMTELKTNVALVIRVLFLKLADGSLTRILKAEEQVEETPLLLFDIKNIVPEAAIKDEDAARPFPLAPLDPGLQALLDKAEDSASDGPLRDLDQLFSQGHIQFLQSWFFGNTQERTTSKHPLWTELANSLGALDLPMAPKNTLSMSSAAARQMSTAMTNLWDGPVYKKLLDQLGTTILTWNLRPRAENLRLERSLEREAKKQARETSDMAKRKRFKDHGQSLFDELAAALRTGDNDKVQVKFALLRRKMLSPPPAGEQTHRQPLPLPVDADEEKAVGNQIRSQETPASSIRALKAVWKMLVESPAIKHDVDGEYVRGCLDKPEDFALHECHVVARLVNAVRPFVPKRAPNGQYPHSPALCAPLVLLADSVLRATGNHAKTREWVPDVKGSSLHSLHVTPTIMFQLLCSFQANRFDVHDSTGRLMDSHTNLALEDNKKSSSITATSLFIWKVMFYYMGLVDKESLREIMFLTGSGELETLGMTKAEVSREFKNYKEALTTLESEIKKATETLNSLELTRTMCRLAHKNAEKAARPEAYATLKGARVAVASYRKEHAEMERRYHDLKEQVWIWSQLKRAKPPADDLDGESTASRKRTANNSPSSSHTEPSPSLSTPAEPPHRPVKRRKSVRQQEVRSEQSPVTAVQGSQKACAKDAAPAQEPSSIRPATWNHHNFVEDAAHVEIESLLQDSQRGFVAFGGTDNGIVTTTATSRATVETLMLHLNHAYVVSNDARGDKSMPAPMEVSPVFSMRAGRLNKSSRMIYNQQRRKRRLARAKDLDPEMAAAYGKHEKEESMSRCRTKEQIIEARIRRASYQAKVQEFEHSRQSLHDARTAKLFDKRTLAKLCAEEQRFVCGAGHAGLGINSPIRGHCRRGGYRFRQQHARSTLAIIVNENKTTKICGHCFDRVRLARARKRVGQKIKVVTTNGSVECTNKDCPTRLSHRTIRNRDGNASTSINVSGFSALLAPDRKPLHVYRQQRPRIFAKKPSAEGVHFLPAPSISGSVAGPPAKGLNR</sequence>
<dbReference type="AlphaFoldDB" id="A0A9P6JF67"/>
<evidence type="ECO:0000256" key="1">
    <source>
        <dbReference type="SAM" id="Coils"/>
    </source>
</evidence>
<feature type="compositionally biased region" description="Polar residues" evidence="2">
    <location>
        <begin position="753"/>
        <end position="764"/>
    </location>
</feature>
<keyword evidence="4" id="KW-1185">Reference proteome</keyword>
<feature type="coiled-coil region" evidence="1">
    <location>
        <begin position="600"/>
        <end position="684"/>
    </location>
</feature>
<dbReference type="Proteomes" id="UP000738359">
    <property type="component" value="Unassembled WGS sequence"/>
</dbReference>
<accession>A0A9P6JF67</accession>
<protein>
    <submittedName>
        <fullName evidence="3">Uncharacterized protein</fullName>
    </submittedName>
</protein>
<feature type="compositionally biased region" description="Low complexity" evidence="2">
    <location>
        <begin position="716"/>
        <end position="731"/>
    </location>
</feature>
<dbReference type="EMBL" id="JAAAHY010000016">
    <property type="protein sequence ID" value="KAF9968558.1"/>
    <property type="molecule type" value="Genomic_DNA"/>
</dbReference>
<gene>
    <name evidence="3" type="ORF">BGZ70_002462</name>
</gene>
<comment type="caution">
    <text evidence="3">The sequence shown here is derived from an EMBL/GenBank/DDBJ whole genome shotgun (WGS) entry which is preliminary data.</text>
</comment>
<evidence type="ECO:0000256" key="2">
    <source>
        <dbReference type="SAM" id="MobiDB-lite"/>
    </source>
</evidence>
<proteinExistence type="predicted"/>
<evidence type="ECO:0000313" key="3">
    <source>
        <dbReference type="EMBL" id="KAF9968558.1"/>
    </source>
</evidence>
<keyword evidence="1" id="KW-0175">Coiled coil</keyword>